<accession>A0ACC3S735</accession>
<evidence type="ECO:0000313" key="2">
    <source>
        <dbReference type="Proteomes" id="UP001320706"/>
    </source>
</evidence>
<dbReference type="Proteomes" id="UP001320706">
    <property type="component" value="Unassembled WGS sequence"/>
</dbReference>
<dbReference type="EMBL" id="JAMKPW020000040">
    <property type="protein sequence ID" value="KAK8198714.1"/>
    <property type="molecule type" value="Genomic_DNA"/>
</dbReference>
<gene>
    <name evidence="1" type="ORF">M8818_006581</name>
</gene>
<proteinExistence type="predicted"/>
<keyword evidence="2" id="KW-1185">Reference proteome</keyword>
<evidence type="ECO:0000313" key="1">
    <source>
        <dbReference type="EMBL" id="KAK8198714.1"/>
    </source>
</evidence>
<organism evidence="1 2">
    <name type="scientific">Zalaria obscura</name>
    <dbReference type="NCBI Taxonomy" id="2024903"/>
    <lineage>
        <taxon>Eukaryota</taxon>
        <taxon>Fungi</taxon>
        <taxon>Dikarya</taxon>
        <taxon>Ascomycota</taxon>
        <taxon>Pezizomycotina</taxon>
        <taxon>Dothideomycetes</taxon>
        <taxon>Dothideomycetidae</taxon>
        <taxon>Dothideales</taxon>
        <taxon>Zalariaceae</taxon>
        <taxon>Zalaria</taxon>
    </lineage>
</organism>
<protein>
    <submittedName>
        <fullName evidence="1">Uncharacterized protein</fullName>
    </submittedName>
</protein>
<reference evidence="1" key="1">
    <citation type="submission" date="2024-02" db="EMBL/GenBank/DDBJ databases">
        <title>Metagenome Assembled Genome of Zalaria obscura JY119.</title>
        <authorList>
            <person name="Vighnesh L."/>
            <person name="Jagadeeshwari U."/>
            <person name="Venkata Ramana C."/>
            <person name="Sasikala C."/>
        </authorList>
    </citation>
    <scope>NUCLEOTIDE SEQUENCE</scope>
    <source>
        <strain evidence="1">JY119</strain>
    </source>
</reference>
<name>A0ACC3S735_9PEZI</name>
<comment type="caution">
    <text evidence="1">The sequence shown here is derived from an EMBL/GenBank/DDBJ whole genome shotgun (WGS) entry which is preliminary data.</text>
</comment>
<sequence length="381" mass="42793">MATSIYDQLTKASDRNAALLHTLSETAYAPPALIQQKATIKDLETHISSTSHLLSQLELRTKSELKDHQKYADSKIRRFAHGLGGSKGKQRFVEKAEKEEREFTEAWQKERETRDCKDDLERQLREARETESGLEEETSRNELAQRELDELYDGIFAGPTPEFPEEDVREENVEGAKAQYEDVERQLGMEKRALECLEGARTTYGHALKAVQSALSMSRMDMFGGGIVTDMLERNALSQCQTLVSRMEREVEDARRIQPAIGSLGSVEVAHGSIVSDVLFDNIFTDMAFHGKIQNTDTQLRWAGERLEEESSAARHRLAELTTKQDQAGDILKRAKQQLQRVRSEAFQTSAGAAPSYEAAPAYQATGSYTREISEKSVIGT</sequence>